<evidence type="ECO:0000313" key="2">
    <source>
        <dbReference type="EMBL" id="ARF48059.1"/>
    </source>
</evidence>
<proteinExistence type="predicted"/>
<name>A0ABM6K0M1_PANSE</name>
<keyword evidence="3" id="KW-1185">Reference proteome</keyword>
<dbReference type="Proteomes" id="UP000192380">
    <property type="component" value="Chromosome"/>
</dbReference>
<gene>
    <name evidence="2" type="ORF">DSJ_00770</name>
</gene>
<accession>A0ABM6K0M1</accession>
<dbReference type="EMBL" id="CP017581">
    <property type="protein sequence ID" value="ARF48059.1"/>
    <property type="molecule type" value="Genomic_DNA"/>
</dbReference>
<protein>
    <submittedName>
        <fullName evidence="2">Uncharacterized protein</fullName>
    </submittedName>
</protein>
<evidence type="ECO:0000313" key="3">
    <source>
        <dbReference type="Proteomes" id="UP000192380"/>
    </source>
</evidence>
<organism evidence="2 3">
    <name type="scientific">Pantoea stewartii subsp. stewartii DC283</name>
    <dbReference type="NCBI Taxonomy" id="660596"/>
    <lineage>
        <taxon>Bacteria</taxon>
        <taxon>Pseudomonadati</taxon>
        <taxon>Pseudomonadota</taxon>
        <taxon>Gammaproteobacteria</taxon>
        <taxon>Enterobacterales</taxon>
        <taxon>Erwiniaceae</taxon>
        <taxon>Pantoea</taxon>
    </lineage>
</organism>
<evidence type="ECO:0000256" key="1">
    <source>
        <dbReference type="SAM" id="MobiDB-lite"/>
    </source>
</evidence>
<reference evidence="2 3" key="1">
    <citation type="submission" date="2016-10" db="EMBL/GenBank/DDBJ databases">
        <title>Complete Genome Assembly of Pantoea stewartii subsp. stewartii DC283, a Corn Pathogen.</title>
        <authorList>
            <person name="Duong D.A."/>
            <person name="Stevens A.M."/>
            <person name="Jensen R.V."/>
        </authorList>
    </citation>
    <scope>NUCLEOTIDE SEQUENCE [LARGE SCALE GENOMIC DNA]</scope>
    <source>
        <strain evidence="2 3">DC283</strain>
    </source>
</reference>
<feature type="region of interest" description="Disordered" evidence="1">
    <location>
        <begin position="1"/>
        <end position="24"/>
    </location>
</feature>
<sequence length="100" mass="10372">MGVMSRLDAEPKPPKVKGGTPSCATRDRLLAGDLGSTVCGASPPQKPASGDAYLLAGAANFLRLPPAFFGSLGVNAQKVGSATQINNFVEIEFTRLSPLR</sequence>